<dbReference type="Proteomes" id="UP000807504">
    <property type="component" value="Unassembled WGS sequence"/>
</dbReference>
<proteinExistence type="predicted"/>
<keyword evidence="2" id="KW-1185">Reference proteome</keyword>
<sequence>MTKSTTRHYSSTRLGINNRIIDSAGRRQPDQTSSHIYALANNNGEEGRKHFSHPNVARRLAWEDLILPTMWTQVDCCNGGLILSNQKSVCLVLVTGSDVFEDTMNSIADFSSSVFFPLVDPTEFLSSFDI</sequence>
<organism evidence="1 2">
    <name type="scientific">Argiope bruennichi</name>
    <name type="common">Wasp spider</name>
    <name type="synonym">Aranea bruennichi</name>
    <dbReference type="NCBI Taxonomy" id="94029"/>
    <lineage>
        <taxon>Eukaryota</taxon>
        <taxon>Metazoa</taxon>
        <taxon>Ecdysozoa</taxon>
        <taxon>Arthropoda</taxon>
        <taxon>Chelicerata</taxon>
        <taxon>Arachnida</taxon>
        <taxon>Araneae</taxon>
        <taxon>Araneomorphae</taxon>
        <taxon>Entelegynae</taxon>
        <taxon>Araneoidea</taxon>
        <taxon>Araneidae</taxon>
        <taxon>Argiope</taxon>
    </lineage>
</organism>
<reference evidence="1" key="1">
    <citation type="journal article" date="2020" name="bioRxiv">
        <title>Chromosome-level reference genome of the European wasp spider Argiope bruennichi: a resource for studies on range expansion and evolutionary adaptation.</title>
        <authorList>
            <person name="Sheffer M.M."/>
            <person name="Hoppe A."/>
            <person name="Krehenwinkel H."/>
            <person name="Uhl G."/>
            <person name="Kuss A.W."/>
            <person name="Jensen L."/>
            <person name="Jensen C."/>
            <person name="Gillespie R.G."/>
            <person name="Hoff K.J."/>
            <person name="Prost S."/>
        </authorList>
    </citation>
    <scope>NUCLEOTIDE SEQUENCE</scope>
</reference>
<name>A0A8T0EKN8_ARGBR</name>
<evidence type="ECO:0000313" key="2">
    <source>
        <dbReference type="Proteomes" id="UP000807504"/>
    </source>
</evidence>
<dbReference type="EMBL" id="JABXBU010002227">
    <property type="protein sequence ID" value="KAF8774542.1"/>
    <property type="molecule type" value="Genomic_DNA"/>
</dbReference>
<comment type="caution">
    <text evidence="1">The sequence shown here is derived from an EMBL/GenBank/DDBJ whole genome shotgun (WGS) entry which is preliminary data.</text>
</comment>
<reference evidence="1" key="2">
    <citation type="submission" date="2020-06" db="EMBL/GenBank/DDBJ databases">
        <authorList>
            <person name="Sheffer M."/>
        </authorList>
    </citation>
    <scope>NUCLEOTIDE SEQUENCE</scope>
</reference>
<gene>
    <name evidence="1" type="ORF">HNY73_017080</name>
</gene>
<protein>
    <submittedName>
        <fullName evidence="1">Uncharacterized protein</fullName>
    </submittedName>
</protein>
<dbReference type="AlphaFoldDB" id="A0A8T0EKN8"/>
<evidence type="ECO:0000313" key="1">
    <source>
        <dbReference type="EMBL" id="KAF8774542.1"/>
    </source>
</evidence>
<accession>A0A8T0EKN8</accession>